<sequence length="197" mass="20389">MKKASVAVGVAAGLVTILAGVTAIVGAFSSSRVANAPTCNDPGSLKEVAVEGLVASSELAEPPIVHSASRLIDGNLNRAWVEGAEGYGVGEQLDFTFDEPVDLKLICVVNGYAGTLAQYEKNARVGQFEITTQTGTSTDSLGVKAPSEYANAQELEFQQGMTATVRLVLTSARPGTGANATEDTSISEVTFWASTSD</sequence>
<comment type="caution">
    <text evidence="2">The sequence shown here is derived from an EMBL/GenBank/DDBJ whole genome shotgun (WGS) entry which is preliminary data.</text>
</comment>
<dbReference type="InterPro" id="IPR057561">
    <property type="entry name" value="NADase_transloc"/>
</dbReference>
<evidence type="ECO:0000313" key="3">
    <source>
        <dbReference type="Proteomes" id="UP000282460"/>
    </source>
</evidence>
<dbReference type="InterPro" id="IPR008979">
    <property type="entry name" value="Galactose-bd-like_sf"/>
</dbReference>
<dbReference type="EMBL" id="RCWJ01000001">
    <property type="protein sequence ID" value="RLQ86172.1"/>
    <property type="molecule type" value="Genomic_DNA"/>
</dbReference>
<gene>
    <name evidence="2" type="ORF">D9V28_04880</name>
</gene>
<proteinExistence type="predicted"/>
<organism evidence="2 3">
    <name type="scientific">Mycetocola zhadangensis</name>
    <dbReference type="NCBI Taxonomy" id="1164595"/>
    <lineage>
        <taxon>Bacteria</taxon>
        <taxon>Bacillati</taxon>
        <taxon>Actinomycetota</taxon>
        <taxon>Actinomycetes</taxon>
        <taxon>Micrococcales</taxon>
        <taxon>Microbacteriaceae</taxon>
        <taxon>Mycetocola</taxon>
    </lineage>
</organism>
<dbReference type="NCBIfam" id="NF047619">
    <property type="entry name" value="NADase_discoid"/>
    <property type="match status" value="1"/>
</dbReference>
<dbReference type="SUPFAM" id="SSF49785">
    <property type="entry name" value="Galactose-binding domain-like"/>
    <property type="match status" value="1"/>
</dbReference>
<dbReference type="AlphaFoldDB" id="A0A3L7JCF6"/>
<name>A0A3L7JCF6_9MICO</name>
<evidence type="ECO:0000313" key="2">
    <source>
        <dbReference type="EMBL" id="RLQ86172.1"/>
    </source>
</evidence>
<keyword evidence="3" id="KW-1185">Reference proteome</keyword>
<dbReference type="Gene3D" id="2.60.120.260">
    <property type="entry name" value="Galactose-binding domain-like"/>
    <property type="match status" value="1"/>
</dbReference>
<dbReference type="Pfam" id="PF25302">
    <property type="entry name" value="NADase_transloc"/>
    <property type="match status" value="1"/>
</dbReference>
<protein>
    <recommendedName>
        <fullName evidence="1">NAD glycohydrolase translocation F5/8 type C domain-containing protein</fullName>
    </recommendedName>
</protein>
<feature type="domain" description="NAD glycohydrolase translocation F5/8 type C" evidence="1">
    <location>
        <begin position="51"/>
        <end position="191"/>
    </location>
</feature>
<dbReference type="Proteomes" id="UP000282460">
    <property type="component" value="Unassembled WGS sequence"/>
</dbReference>
<accession>A0A3L7JCF6</accession>
<evidence type="ECO:0000259" key="1">
    <source>
        <dbReference type="Pfam" id="PF25302"/>
    </source>
</evidence>
<reference evidence="2 3" key="1">
    <citation type="submission" date="2018-10" db="EMBL/GenBank/DDBJ databases">
        <authorList>
            <person name="Li J."/>
        </authorList>
    </citation>
    <scope>NUCLEOTIDE SEQUENCE [LARGE SCALE GENOMIC DNA]</scope>
    <source>
        <strain evidence="2 3">ZD1-4</strain>
    </source>
</reference>